<dbReference type="Pfam" id="PF03481">
    <property type="entry name" value="Sua5_C"/>
    <property type="match status" value="1"/>
</dbReference>
<dbReference type="PANTHER" id="PTHR17490">
    <property type="entry name" value="SUA5"/>
    <property type="match status" value="1"/>
</dbReference>
<dbReference type="InterPro" id="IPR005145">
    <property type="entry name" value="Sua5_C"/>
</dbReference>
<evidence type="ECO:0000256" key="7">
    <source>
        <dbReference type="ARBA" id="ARBA00022694"/>
    </source>
</evidence>
<evidence type="ECO:0000256" key="11">
    <source>
        <dbReference type="ARBA" id="ARBA00029774"/>
    </source>
</evidence>
<comment type="function">
    <text evidence="13">Required for the formation of a threonylcarbamoyl group on adenosine at position 37 (t(6)A37) in tRNAs that read codons beginning with adenine.</text>
</comment>
<dbReference type="InterPro" id="IPR006070">
    <property type="entry name" value="Sua5-like_dom"/>
</dbReference>
<gene>
    <name evidence="15" type="ORF">ACFPP9_11495</name>
</gene>
<dbReference type="PANTHER" id="PTHR17490:SF16">
    <property type="entry name" value="THREONYLCARBAMOYL-AMP SYNTHASE"/>
    <property type="match status" value="1"/>
</dbReference>
<dbReference type="InterPro" id="IPR038385">
    <property type="entry name" value="Sua5/YwlC_C"/>
</dbReference>
<dbReference type="GO" id="GO:0061710">
    <property type="term" value="F:L-threonylcarbamoyladenylate synthase"/>
    <property type="evidence" value="ECO:0007669"/>
    <property type="project" value="UniProtKB-EC"/>
</dbReference>
<evidence type="ECO:0000256" key="1">
    <source>
        <dbReference type="ARBA" id="ARBA00004496"/>
    </source>
</evidence>
<dbReference type="PROSITE" id="PS51163">
    <property type="entry name" value="YRDC"/>
    <property type="match status" value="1"/>
</dbReference>
<comment type="caution">
    <text evidence="15">The sequence shown here is derived from an EMBL/GenBank/DDBJ whole genome shotgun (WGS) entry which is preliminary data.</text>
</comment>
<dbReference type="InterPro" id="IPR017945">
    <property type="entry name" value="DHBP_synth_RibB-like_a/b_dom"/>
</dbReference>
<dbReference type="Pfam" id="PF01300">
    <property type="entry name" value="Sua5_yciO_yrdC"/>
    <property type="match status" value="1"/>
</dbReference>
<comment type="subcellular location">
    <subcellularLocation>
        <location evidence="1 13">Cytoplasm</location>
    </subcellularLocation>
</comment>
<dbReference type="SUPFAM" id="SSF55821">
    <property type="entry name" value="YrdC/RibB"/>
    <property type="match status" value="1"/>
</dbReference>
<comment type="catalytic activity">
    <reaction evidence="12 13">
        <text>L-threonine + hydrogencarbonate + ATP = L-threonylcarbamoyladenylate + diphosphate + H2O</text>
        <dbReference type="Rhea" id="RHEA:36407"/>
        <dbReference type="ChEBI" id="CHEBI:15377"/>
        <dbReference type="ChEBI" id="CHEBI:17544"/>
        <dbReference type="ChEBI" id="CHEBI:30616"/>
        <dbReference type="ChEBI" id="CHEBI:33019"/>
        <dbReference type="ChEBI" id="CHEBI:57926"/>
        <dbReference type="ChEBI" id="CHEBI:73682"/>
        <dbReference type="EC" id="2.7.7.87"/>
    </reaction>
</comment>
<keyword evidence="5 13" id="KW-0963">Cytoplasm</keyword>
<name>A0ABW0PUV9_9HYPH</name>
<proteinExistence type="inferred from homology"/>
<sequence>MAIHNPPIIRPADDRDALAEAVAALAAGELVGMPTETVYGLAADATNGEAVARIYAAKGRPSFNPLIAHVADLAAAERLVSFDPVSRRLAEAFWPGPLTLVLPKRADAGVSDLATAGLDTLAVRMPSHPAAHALLLAFGRPVAAPSANRSGHVSATTAAHVAADLGSSVSIVLDAGPSHVGVESTIVAMTDSGLVLLRAGGLPREEIEAVAGVRLQVIDLADPEAPTAPGQLASHYAPGAMVRLDVEDVRPGEALLAFGPGLPRGASDAAVTINLSPRGDLIEAAARLFSALRELDGKAATIAVAPIPATGLGEAIVDRLRRAAAPRP</sequence>
<evidence type="ECO:0000256" key="10">
    <source>
        <dbReference type="ARBA" id="ARBA00022840"/>
    </source>
</evidence>
<dbReference type="InterPro" id="IPR050156">
    <property type="entry name" value="TC-AMP_synthase_SUA5"/>
</dbReference>
<dbReference type="EC" id="2.7.7.87" evidence="3 13"/>
<evidence type="ECO:0000256" key="4">
    <source>
        <dbReference type="ARBA" id="ARBA00015492"/>
    </source>
</evidence>
<keyword evidence="9 13" id="KW-0547">Nucleotide-binding</keyword>
<feature type="domain" description="YrdC-like" evidence="14">
    <location>
        <begin position="15"/>
        <end position="202"/>
    </location>
</feature>
<dbReference type="InterPro" id="IPR010923">
    <property type="entry name" value="T(6)A37_SUA5"/>
</dbReference>
<evidence type="ECO:0000256" key="8">
    <source>
        <dbReference type="ARBA" id="ARBA00022695"/>
    </source>
</evidence>
<organism evidence="15 16">
    <name type="scientific">Kaistia terrae</name>
    <dbReference type="NCBI Taxonomy" id="537017"/>
    <lineage>
        <taxon>Bacteria</taxon>
        <taxon>Pseudomonadati</taxon>
        <taxon>Pseudomonadota</taxon>
        <taxon>Alphaproteobacteria</taxon>
        <taxon>Hyphomicrobiales</taxon>
        <taxon>Kaistiaceae</taxon>
        <taxon>Kaistia</taxon>
    </lineage>
</organism>
<evidence type="ECO:0000256" key="6">
    <source>
        <dbReference type="ARBA" id="ARBA00022679"/>
    </source>
</evidence>
<dbReference type="Gene3D" id="3.40.50.11030">
    <property type="entry name" value="Threonylcarbamoyl-AMP synthase, C-terminal domain"/>
    <property type="match status" value="1"/>
</dbReference>
<evidence type="ECO:0000256" key="13">
    <source>
        <dbReference type="PIRNR" id="PIRNR004930"/>
    </source>
</evidence>
<evidence type="ECO:0000256" key="5">
    <source>
        <dbReference type="ARBA" id="ARBA00022490"/>
    </source>
</evidence>
<keyword evidence="10 13" id="KW-0067">ATP-binding</keyword>
<dbReference type="Gene3D" id="3.90.870.10">
    <property type="entry name" value="DHBP synthase"/>
    <property type="match status" value="1"/>
</dbReference>
<evidence type="ECO:0000256" key="3">
    <source>
        <dbReference type="ARBA" id="ARBA00012584"/>
    </source>
</evidence>
<evidence type="ECO:0000313" key="16">
    <source>
        <dbReference type="Proteomes" id="UP001596150"/>
    </source>
</evidence>
<keyword evidence="7 13" id="KW-0819">tRNA processing</keyword>
<evidence type="ECO:0000256" key="2">
    <source>
        <dbReference type="ARBA" id="ARBA00007663"/>
    </source>
</evidence>
<dbReference type="Proteomes" id="UP001596150">
    <property type="component" value="Unassembled WGS sequence"/>
</dbReference>
<keyword evidence="16" id="KW-1185">Reference proteome</keyword>
<dbReference type="RefSeq" id="WP_266344349.1">
    <property type="nucleotide sequence ID" value="NZ_JAPKNH010000004.1"/>
</dbReference>
<dbReference type="EMBL" id="JBHSML010000003">
    <property type="protein sequence ID" value="MFC5516396.1"/>
    <property type="molecule type" value="Genomic_DNA"/>
</dbReference>
<comment type="similarity">
    <text evidence="2 13">Belongs to the SUA5 family.</text>
</comment>
<evidence type="ECO:0000256" key="12">
    <source>
        <dbReference type="ARBA" id="ARBA00048366"/>
    </source>
</evidence>
<reference evidence="16" key="1">
    <citation type="journal article" date="2019" name="Int. J. Syst. Evol. Microbiol.">
        <title>The Global Catalogue of Microorganisms (GCM) 10K type strain sequencing project: providing services to taxonomists for standard genome sequencing and annotation.</title>
        <authorList>
            <consortium name="The Broad Institute Genomics Platform"/>
            <consortium name="The Broad Institute Genome Sequencing Center for Infectious Disease"/>
            <person name="Wu L."/>
            <person name="Ma J."/>
        </authorList>
    </citation>
    <scope>NUCLEOTIDE SEQUENCE [LARGE SCALE GENOMIC DNA]</scope>
    <source>
        <strain evidence="16">KACC 12633</strain>
    </source>
</reference>
<evidence type="ECO:0000256" key="9">
    <source>
        <dbReference type="ARBA" id="ARBA00022741"/>
    </source>
</evidence>
<dbReference type="NCBIfam" id="TIGR00057">
    <property type="entry name" value="L-threonylcarbamoyladenylate synthase"/>
    <property type="match status" value="1"/>
</dbReference>
<evidence type="ECO:0000313" key="15">
    <source>
        <dbReference type="EMBL" id="MFC5516396.1"/>
    </source>
</evidence>
<keyword evidence="8 13" id="KW-0548">Nucleotidyltransferase</keyword>
<evidence type="ECO:0000259" key="14">
    <source>
        <dbReference type="PROSITE" id="PS51163"/>
    </source>
</evidence>
<dbReference type="PIRSF" id="PIRSF004930">
    <property type="entry name" value="Tln_factor_SUA5"/>
    <property type="match status" value="1"/>
</dbReference>
<protein>
    <recommendedName>
        <fullName evidence="4 13">Threonylcarbamoyl-AMP synthase</fullName>
        <shortName evidence="13">TC-AMP synthase</shortName>
        <ecNumber evidence="3 13">2.7.7.87</ecNumber>
    </recommendedName>
    <alternativeName>
        <fullName evidence="11 13">L-threonylcarbamoyladenylate synthase</fullName>
    </alternativeName>
</protein>
<accession>A0ABW0PUV9</accession>
<keyword evidence="6 13" id="KW-0808">Transferase</keyword>